<dbReference type="AlphaFoldDB" id="A0AAE1FY56"/>
<evidence type="ECO:0000313" key="1">
    <source>
        <dbReference type="EMBL" id="KAK3882764.1"/>
    </source>
</evidence>
<sequence>MSTASFRSWRRSVEPWVRLHGRGSPEAGLHIRLCCTPALQCNLDTRYTMLQWEALSTTEVLDAIENLVLKGTNQAVTWTTFFSSQQSHDRSVADFFRQCA</sequence>
<evidence type="ECO:0000313" key="2">
    <source>
        <dbReference type="Proteomes" id="UP001286313"/>
    </source>
</evidence>
<accession>A0AAE1FY56</accession>
<dbReference type="Proteomes" id="UP001286313">
    <property type="component" value="Unassembled WGS sequence"/>
</dbReference>
<proteinExistence type="predicted"/>
<name>A0AAE1FY56_PETCI</name>
<reference evidence="1" key="1">
    <citation type="submission" date="2023-10" db="EMBL/GenBank/DDBJ databases">
        <title>Genome assemblies of two species of porcelain crab, Petrolisthes cinctipes and Petrolisthes manimaculis (Anomura: Porcellanidae).</title>
        <authorList>
            <person name="Angst P."/>
        </authorList>
    </citation>
    <scope>NUCLEOTIDE SEQUENCE</scope>
    <source>
        <strain evidence="1">PB745_01</strain>
        <tissue evidence="1">Gill</tissue>
    </source>
</reference>
<organism evidence="1 2">
    <name type="scientific">Petrolisthes cinctipes</name>
    <name type="common">Flat porcelain crab</name>
    <dbReference type="NCBI Taxonomy" id="88211"/>
    <lineage>
        <taxon>Eukaryota</taxon>
        <taxon>Metazoa</taxon>
        <taxon>Ecdysozoa</taxon>
        <taxon>Arthropoda</taxon>
        <taxon>Crustacea</taxon>
        <taxon>Multicrustacea</taxon>
        <taxon>Malacostraca</taxon>
        <taxon>Eumalacostraca</taxon>
        <taxon>Eucarida</taxon>
        <taxon>Decapoda</taxon>
        <taxon>Pleocyemata</taxon>
        <taxon>Anomura</taxon>
        <taxon>Galatheoidea</taxon>
        <taxon>Porcellanidae</taxon>
        <taxon>Petrolisthes</taxon>
    </lineage>
</organism>
<keyword evidence="2" id="KW-1185">Reference proteome</keyword>
<protein>
    <submittedName>
        <fullName evidence="1">Uncharacterized protein</fullName>
    </submittedName>
</protein>
<comment type="caution">
    <text evidence="1">The sequence shown here is derived from an EMBL/GenBank/DDBJ whole genome shotgun (WGS) entry which is preliminary data.</text>
</comment>
<gene>
    <name evidence="1" type="ORF">Pcinc_012873</name>
</gene>
<dbReference type="EMBL" id="JAWQEG010001059">
    <property type="protein sequence ID" value="KAK3882764.1"/>
    <property type="molecule type" value="Genomic_DNA"/>
</dbReference>